<dbReference type="Proteomes" id="UP000179540">
    <property type="component" value="Unassembled WGS sequence"/>
</dbReference>
<evidence type="ECO:0000313" key="2">
    <source>
        <dbReference type="EMBL" id="QQC58504.1"/>
    </source>
</evidence>
<reference evidence="2 4" key="2">
    <citation type="submission" date="2020-12" db="EMBL/GenBank/DDBJ databases">
        <title>FDA dAtabase for Regulatory Grade micrObial Sequences (FDA-ARGOS): Supporting development and validation of Infectious Disease Dx tests.</title>
        <authorList>
            <person name="Sproer C."/>
            <person name="Gronow S."/>
            <person name="Severitt S."/>
            <person name="Schroder I."/>
            <person name="Tallon L."/>
            <person name="Sadzewicz L."/>
            <person name="Zhao X."/>
            <person name="Boylan J."/>
            <person name="Ott S."/>
            <person name="Bowen H."/>
            <person name="Vavikolanu K."/>
            <person name="Mehta A."/>
            <person name="Aluvathingal J."/>
            <person name="Nadendla S."/>
            <person name="Lowell S."/>
            <person name="Myers T."/>
            <person name="Yan Y."/>
            <person name="Sichtig H."/>
        </authorList>
    </citation>
    <scope>NUCLEOTIDE SEQUENCE [LARGE SCALE GENOMIC DNA]</scope>
    <source>
        <strain evidence="2 4">FDAARGOS_1001</strain>
    </source>
</reference>
<evidence type="ECO:0000313" key="1">
    <source>
        <dbReference type="EMBL" id="OIJ35546.1"/>
    </source>
</evidence>
<sequence>MMDLGWFDALTFICAAAIIIRNRVCKKKGVEPIDHRLFRKVVPWGDPRIVQDVLMALIITMILVDFLCQLGE</sequence>
<dbReference type="RefSeq" id="WP_075515057.1">
    <property type="nucleotide sequence ID" value="NZ_CP066078.1"/>
</dbReference>
<dbReference type="EMBL" id="MODZ01000008">
    <property type="protein sequence ID" value="OIJ35546.1"/>
    <property type="molecule type" value="Genomic_DNA"/>
</dbReference>
<evidence type="ECO:0000313" key="3">
    <source>
        <dbReference type="Proteomes" id="UP000179540"/>
    </source>
</evidence>
<dbReference type="Proteomes" id="UP000595221">
    <property type="component" value="Chromosome"/>
</dbReference>
<dbReference type="EMBL" id="CP066078">
    <property type="protein sequence ID" value="QQC58504.1"/>
    <property type="molecule type" value="Genomic_DNA"/>
</dbReference>
<accession>A0A1S2MYX5</accession>
<organism evidence="1 3">
    <name type="scientific">Rothia kristinae</name>
    <dbReference type="NCBI Taxonomy" id="37923"/>
    <lineage>
        <taxon>Bacteria</taxon>
        <taxon>Bacillati</taxon>
        <taxon>Actinomycetota</taxon>
        <taxon>Actinomycetes</taxon>
        <taxon>Micrococcales</taxon>
        <taxon>Micrococcaceae</taxon>
        <taxon>Rothia</taxon>
    </lineage>
</organism>
<gene>
    <name evidence="1" type="ORF">BK826_07375</name>
    <name evidence="2" type="ORF">I6H58_05635</name>
</gene>
<name>A0A1S2MYX5_9MICC</name>
<proteinExistence type="predicted"/>
<protein>
    <submittedName>
        <fullName evidence="1">Uncharacterized protein</fullName>
    </submittedName>
</protein>
<evidence type="ECO:0000313" key="4">
    <source>
        <dbReference type="Proteomes" id="UP000595221"/>
    </source>
</evidence>
<reference evidence="1 3" key="1">
    <citation type="submission" date="2016-10" db="EMBL/GenBank/DDBJ databases">
        <title>Draft genome sequence of strain LCT isolated from the Shenzhou X spacecraft of China.</title>
        <authorList>
            <person name="Huang B."/>
        </authorList>
    </citation>
    <scope>NUCLEOTIDE SEQUENCE [LARGE SCALE GENOMIC DNA]</scope>
    <source>
        <strain evidence="1 3">LCT-H5</strain>
    </source>
</reference>
<dbReference type="AlphaFoldDB" id="A0A1S2MYX5"/>